<feature type="binding site" evidence="8">
    <location>
        <position position="137"/>
    </location>
    <ligand>
        <name>ATP</name>
        <dbReference type="ChEBI" id="CHEBI:30616"/>
    </ligand>
</feature>
<feature type="binding site" evidence="8">
    <location>
        <position position="187"/>
    </location>
    <ligand>
        <name>ATP</name>
        <dbReference type="ChEBI" id="CHEBI:30616"/>
    </ligand>
</feature>
<dbReference type="Pfam" id="PF02696">
    <property type="entry name" value="SelO"/>
    <property type="match status" value="1"/>
</dbReference>
<keyword evidence="3 8" id="KW-0548">Nucleotidyltransferase</keyword>
<accession>A0A839HR58</accession>
<comment type="catalytic activity">
    <reaction evidence="8">
        <text>L-tyrosyl-[protein] + ATP = O-(5'-adenylyl)-L-tyrosyl-[protein] + diphosphate</text>
        <dbReference type="Rhea" id="RHEA:54288"/>
        <dbReference type="Rhea" id="RHEA-COMP:10136"/>
        <dbReference type="Rhea" id="RHEA-COMP:13846"/>
        <dbReference type="ChEBI" id="CHEBI:30616"/>
        <dbReference type="ChEBI" id="CHEBI:33019"/>
        <dbReference type="ChEBI" id="CHEBI:46858"/>
        <dbReference type="ChEBI" id="CHEBI:83624"/>
        <dbReference type="EC" id="2.7.7.108"/>
    </reaction>
</comment>
<dbReference type="RefSeq" id="WP_182662838.1">
    <property type="nucleotide sequence ID" value="NZ_JACIVI010000001.1"/>
</dbReference>
<organism evidence="9 10">
    <name type="scientific">Aquariibacter albus</name>
    <dbReference type="NCBI Taxonomy" id="2759899"/>
    <lineage>
        <taxon>Bacteria</taxon>
        <taxon>Pseudomonadati</taxon>
        <taxon>Pseudomonadota</taxon>
        <taxon>Betaproteobacteria</taxon>
        <taxon>Burkholderiales</taxon>
        <taxon>Sphaerotilaceae</taxon>
        <taxon>Aquariibacter</taxon>
    </lineage>
</organism>
<feature type="binding site" evidence="8">
    <location>
        <position position="104"/>
    </location>
    <ligand>
        <name>ATP</name>
        <dbReference type="ChEBI" id="CHEBI:30616"/>
    </ligand>
</feature>
<dbReference type="AlphaFoldDB" id="A0A839HR58"/>
<proteinExistence type="inferred from homology"/>
<dbReference type="EC" id="2.7.7.-" evidence="8"/>
<feature type="binding site" evidence="8">
    <location>
        <position position="105"/>
    </location>
    <ligand>
        <name>ATP</name>
        <dbReference type="ChEBI" id="CHEBI:30616"/>
    </ligand>
</feature>
<sequence>MALSTLPEPAAAVPPPRPPWQAAAYAGLGPAFAAPVAPHPVGPARWLLRNAPLAAELGLDLHGPEAPGLLELLAGNAWRPQTPPQATVYSGHQFGAWAGQLGDGRALLLGEVATAAGPQEIQLKGAGPTPYSRRGDGRAVLRSSIREYLASEALHALGIPTTRALALVGSALPVRRETLETAAIVTRVAPSFLRFGHFEHFCHHGHHAELAELADWTIRRFFPAAQEAGQPVLAMLAEVSRRTAELLADWQAVGFCHGVMNSDNMSLLGLTLDYGPYGFLDRFDPGHICNHSDHQGRYAFARQPSIAGWNLQALATALLPLVGGGPSAREAEREAAVEGLLDAIETYRQTFPTALLHRLRAKLGLRTTQPEDAALADDWLALLAAERLDHTQSWRRLARLRSQPGEGTDPADPAGERWLRDHVIDRPRADAWLARYRARLQAEGSVDAERAARMRAVNPAIVLRNHLAQAAIAEAERGGLDELQRLAQVLTRPYDEPAAALAHYAEPPPADLPPLEVSCSS</sequence>
<evidence type="ECO:0000256" key="7">
    <source>
        <dbReference type="ARBA" id="ARBA00022842"/>
    </source>
</evidence>
<name>A0A839HR58_9BURK</name>
<comment type="function">
    <text evidence="8">Nucleotidyltransferase involved in the post-translational modification of proteins. It can catalyze the addition of adenosine monophosphate (AMP) or uridine monophosphate (UMP) to a protein, resulting in modifications known as AMPylation and UMPylation.</text>
</comment>
<feature type="binding site" evidence="8">
    <location>
        <position position="264"/>
    </location>
    <ligand>
        <name>Mg(2+)</name>
        <dbReference type="ChEBI" id="CHEBI:18420"/>
    </ligand>
</feature>
<keyword evidence="8" id="KW-0464">Manganese</keyword>
<comment type="cofactor">
    <cofactor evidence="8">
        <name>Mg(2+)</name>
        <dbReference type="ChEBI" id="CHEBI:18420"/>
    </cofactor>
    <cofactor evidence="8">
        <name>Mn(2+)</name>
        <dbReference type="ChEBI" id="CHEBI:29035"/>
    </cofactor>
</comment>
<keyword evidence="4 8" id="KW-0479">Metal-binding</keyword>
<comment type="similarity">
    <text evidence="1 8">Belongs to the SELO family.</text>
</comment>
<evidence type="ECO:0000256" key="8">
    <source>
        <dbReference type="HAMAP-Rule" id="MF_00692"/>
    </source>
</evidence>
<dbReference type="Proteomes" id="UP000586093">
    <property type="component" value="Unassembled WGS sequence"/>
</dbReference>
<dbReference type="PANTHER" id="PTHR32057:SF14">
    <property type="entry name" value="PROTEIN ADENYLYLTRANSFERASE SELO, MITOCHONDRIAL"/>
    <property type="match status" value="1"/>
</dbReference>
<dbReference type="GO" id="GO:0070733">
    <property type="term" value="F:AMPylase activity"/>
    <property type="evidence" value="ECO:0007669"/>
    <property type="project" value="UniProtKB-EC"/>
</dbReference>
<dbReference type="PANTHER" id="PTHR32057">
    <property type="entry name" value="PROTEIN ADENYLYLTRANSFERASE SELO, MITOCHONDRIAL"/>
    <property type="match status" value="1"/>
</dbReference>
<keyword evidence="5 8" id="KW-0547">Nucleotide-binding</keyword>
<comment type="catalytic activity">
    <reaction evidence="8">
        <text>L-seryl-[protein] + UTP = O-(5'-uridylyl)-L-seryl-[protein] + diphosphate</text>
        <dbReference type="Rhea" id="RHEA:64604"/>
        <dbReference type="Rhea" id="RHEA-COMP:9863"/>
        <dbReference type="Rhea" id="RHEA-COMP:16635"/>
        <dbReference type="ChEBI" id="CHEBI:29999"/>
        <dbReference type="ChEBI" id="CHEBI:33019"/>
        <dbReference type="ChEBI" id="CHEBI:46398"/>
        <dbReference type="ChEBI" id="CHEBI:156051"/>
    </reaction>
</comment>
<evidence type="ECO:0000256" key="1">
    <source>
        <dbReference type="ARBA" id="ARBA00009747"/>
    </source>
</evidence>
<dbReference type="GO" id="GO:0005524">
    <property type="term" value="F:ATP binding"/>
    <property type="evidence" value="ECO:0007669"/>
    <property type="project" value="UniProtKB-UniRule"/>
</dbReference>
<keyword evidence="2 8" id="KW-0808">Transferase</keyword>
<dbReference type="InterPro" id="IPR003846">
    <property type="entry name" value="SelO"/>
</dbReference>
<dbReference type="EC" id="2.7.7.108" evidence="8"/>
<feature type="binding site" evidence="8">
    <location>
        <position position="124"/>
    </location>
    <ligand>
        <name>ATP</name>
        <dbReference type="ChEBI" id="CHEBI:30616"/>
    </ligand>
</feature>
<evidence type="ECO:0000256" key="3">
    <source>
        <dbReference type="ARBA" id="ARBA00022695"/>
    </source>
</evidence>
<reference evidence="9 10" key="1">
    <citation type="submission" date="2020-08" db="EMBL/GenBank/DDBJ databases">
        <title>Aquariorum lacteus gen. nov., sp. nov., a new member of the family Comamonadaceae, isolated from freshwater aquarium.</title>
        <authorList>
            <person name="Chun S.-J."/>
        </authorList>
    </citation>
    <scope>NUCLEOTIDE SEQUENCE [LARGE SCALE GENOMIC DNA]</scope>
    <source>
        <strain evidence="9 10">SJAQ100</strain>
    </source>
</reference>
<keyword evidence="7 8" id="KW-0460">Magnesium</keyword>
<dbReference type="HAMAP" id="MF_00692">
    <property type="entry name" value="SelO"/>
    <property type="match status" value="1"/>
</dbReference>
<dbReference type="EMBL" id="JACIVI010000001">
    <property type="protein sequence ID" value="MBB1161789.1"/>
    <property type="molecule type" value="Genomic_DNA"/>
</dbReference>
<comment type="catalytic activity">
    <reaction evidence="8">
        <text>L-tyrosyl-[protein] + UTP = O-(5'-uridylyl)-L-tyrosyl-[protein] + diphosphate</text>
        <dbReference type="Rhea" id="RHEA:83887"/>
        <dbReference type="Rhea" id="RHEA-COMP:10136"/>
        <dbReference type="Rhea" id="RHEA-COMP:20238"/>
        <dbReference type="ChEBI" id="CHEBI:33019"/>
        <dbReference type="ChEBI" id="CHEBI:46398"/>
        <dbReference type="ChEBI" id="CHEBI:46858"/>
        <dbReference type="ChEBI" id="CHEBI:90602"/>
    </reaction>
</comment>
<evidence type="ECO:0000256" key="4">
    <source>
        <dbReference type="ARBA" id="ARBA00022723"/>
    </source>
</evidence>
<evidence type="ECO:0000256" key="2">
    <source>
        <dbReference type="ARBA" id="ARBA00022679"/>
    </source>
</evidence>
<dbReference type="GO" id="GO:0030145">
    <property type="term" value="F:manganese ion binding"/>
    <property type="evidence" value="ECO:0007669"/>
    <property type="project" value="UniProtKB-UniRule"/>
</dbReference>
<comment type="caution">
    <text evidence="9">The sequence shown here is derived from an EMBL/GenBank/DDBJ whole genome shotgun (WGS) entry which is preliminary data.</text>
</comment>
<evidence type="ECO:0000256" key="6">
    <source>
        <dbReference type="ARBA" id="ARBA00022840"/>
    </source>
</evidence>
<evidence type="ECO:0000313" key="9">
    <source>
        <dbReference type="EMBL" id="MBB1161789.1"/>
    </source>
</evidence>
<feature type="binding site" evidence="8">
    <location>
        <position position="136"/>
    </location>
    <ligand>
        <name>ATP</name>
        <dbReference type="ChEBI" id="CHEBI:30616"/>
    </ligand>
</feature>
<gene>
    <name evidence="8" type="primary">ydiU</name>
    <name evidence="8" type="synonym">selO</name>
    <name evidence="9" type="ORF">H4F90_07345</name>
</gene>
<comment type="catalytic activity">
    <reaction evidence="8">
        <text>L-seryl-[protein] + ATP = 3-O-(5'-adenylyl)-L-seryl-[protein] + diphosphate</text>
        <dbReference type="Rhea" id="RHEA:58120"/>
        <dbReference type="Rhea" id="RHEA-COMP:9863"/>
        <dbReference type="Rhea" id="RHEA-COMP:15073"/>
        <dbReference type="ChEBI" id="CHEBI:29999"/>
        <dbReference type="ChEBI" id="CHEBI:30616"/>
        <dbReference type="ChEBI" id="CHEBI:33019"/>
        <dbReference type="ChEBI" id="CHEBI:142516"/>
        <dbReference type="EC" id="2.7.7.108"/>
    </reaction>
</comment>
<protein>
    <recommendedName>
        <fullName evidence="8">Protein nucleotidyltransferase YdiU</fullName>
        <ecNumber evidence="8">2.7.7.-</ecNumber>
    </recommendedName>
    <alternativeName>
        <fullName evidence="8">Protein adenylyltransferase YdiU</fullName>
        <ecNumber evidence="8">2.7.7.108</ecNumber>
    </alternativeName>
    <alternativeName>
        <fullName evidence="8">Protein uridylyltransferase YdiU</fullName>
        <ecNumber evidence="8">2.7.7.-</ecNumber>
    </alternativeName>
</protein>
<feature type="binding site" evidence="8">
    <location>
        <position position="273"/>
    </location>
    <ligand>
        <name>ATP</name>
        <dbReference type="ChEBI" id="CHEBI:30616"/>
    </ligand>
</feature>
<comment type="catalytic activity">
    <reaction evidence="8">
        <text>L-threonyl-[protein] + ATP = 3-O-(5'-adenylyl)-L-threonyl-[protein] + diphosphate</text>
        <dbReference type="Rhea" id="RHEA:54292"/>
        <dbReference type="Rhea" id="RHEA-COMP:11060"/>
        <dbReference type="Rhea" id="RHEA-COMP:13847"/>
        <dbReference type="ChEBI" id="CHEBI:30013"/>
        <dbReference type="ChEBI" id="CHEBI:30616"/>
        <dbReference type="ChEBI" id="CHEBI:33019"/>
        <dbReference type="ChEBI" id="CHEBI:138113"/>
        <dbReference type="EC" id="2.7.7.108"/>
    </reaction>
</comment>
<dbReference type="GO" id="GO:0000287">
    <property type="term" value="F:magnesium ion binding"/>
    <property type="evidence" value="ECO:0007669"/>
    <property type="project" value="UniProtKB-UniRule"/>
</dbReference>
<dbReference type="NCBIfam" id="NF000658">
    <property type="entry name" value="PRK00029.1"/>
    <property type="match status" value="1"/>
</dbReference>
<feature type="binding site" evidence="8">
    <location>
        <position position="194"/>
    </location>
    <ligand>
        <name>ATP</name>
        <dbReference type="ChEBI" id="CHEBI:30616"/>
    </ligand>
</feature>
<keyword evidence="6 8" id="KW-0067">ATP-binding</keyword>
<feature type="binding site" evidence="8">
    <location>
        <position position="102"/>
    </location>
    <ligand>
        <name>ATP</name>
        <dbReference type="ChEBI" id="CHEBI:30616"/>
    </ligand>
</feature>
<comment type="catalytic activity">
    <reaction evidence="8">
        <text>L-histidyl-[protein] + UTP = N(tele)-(5'-uridylyl)-L-histidyl-[protein] + diphosphate</text>
        <dbReference type="Rhea" id="RHEA:83891"/>
        <dbReference type="Rhea" id="RHEA-COMP:9745"/>
        <dbReference type="Rhea" id="RHEA-COMP:20239"/>
        <dbReference type="ChEBI" id="CHEBI:29979"/>
        <dbReference type="ChEBI" id="CHEBI:33019"/>
        <dbReference type="ChEBI" id="CHEBI:46398"/>
        <dbReference type="ChEBI" id="CHEBI:233474"/>
    </reaction>
</comment>
<feature type="binding site" evidence="8">
    <location>
        <position position="273"/>
    </location>
    <ligand>
        <name>Mg(2+)</name>
        <dbReference type="ChEBI" id="CHEBI:18420"/>
    </ligand>
</feature>
<keyword evidence="10" id="KW-1185">Reference proteome</keyword>
<evidence type="ECO:0000256" key="5">
    <source>
        <dbReference type="ARBA" id="ARBA00022741"/>
    </source>
</evidence>
<evidence type="ECO:0000313" key="10">
    <source>
        <dbReference type="Proteomes" id="UP000586093"/>
    </source>
</evidence>
<feature type="active site" description="Proton acceptor" evidence="8">
    <location>
        <position position="263"/>
    </location>
</feature>